<evidence type="ECO:0000313" key="1">
    <source>
        <dbReference type="EMBL" id="RSY81955.1"/>
    </source>
</evidence>
<protein>
    <submittedName>
        <fullName evidence="1">Polysaccharide export protein</fullName>
    </submittedName>
</protein>
<gene>
    <name evidence="1" type="ORF">DAH66_13865</name>
</gene>
<dbReference type="Gene3D" id="3.10.560.10">
    <property type="entry name" value="Outer membrane lipoprotein wza domain like"/>
    <property type="match status" value="1"/>
</dbReference>
<dbReference type="EMBL" id="QQYZ01000013">
    <property type="protein sequence ID" value="RSY81955.1"/>
    <property type="molecule type" value="Genomic_DNA"/>
</dbReference>
<dbReference type="RefSeq" id="WP_066573434.1">
    <property type="nucleotide sequence ID" value="NZ_PGEN01000001.1"/>
</dbReference>
<dbReference type="PANTHER" id="PTHR33619:SF3">
    <property type="entry name" value="POLYSACCHARIDE EXPORT PROTEIN GFCE-RELATED"/>
    <property type="match status" value="1"/>
</dbReference>
<dbReference type="GO" id="GO:0015159">
    <property type="term" value="F:polysaccharide transmembrane transporter activity"/>
    <property type="evidence" value="ECO:0007669"/>
    <property type="project" value="InterPro"/>
</dbReference>
<dbReference type="PROSITE" id="PS51257">
    <property type="entry name" value="PROKAR_LIPOPROTEIN"/>
    <property type="match status" value="1"/>
</dbReference>
<sequence>MIARALILTLSLSLAACSGTPRIGLKDGTTAVQVAQTGELPAPTRADMFDQNRPYLIGPFDKLTIDVFGIDNLSRKDVQADAGGRFSFPLAGVVEAGGKTPAEVERMIADRLRTNYVRDPQVTVNLRETVSQVVTVDGQVGSPGLYPVVGRMTLMRAVSTAKGVTENAKLDDVVVFRTVNGQRYAALYNLKAIRRGAYADPEIFANDVVIVGDSPGRRLFRDMLTILPVLTTPLILLLQN</sequence>
<dbReference type="InterPro" id="IPR003715">
    <property type="entry name" value="Poly_export_N"/>
</dbReference>
<dbReference type="AlphaFoldDB" id="A0A2M8WFT9"/>
<dbReference type="Proteomes" id="UP000287746">
    <property type="component" value="Unassembled WGS sequence"/>
</dbReference>
<comment type="caution">
    <text evidence="1">The sequence shown here is derived from an EMBL/GenBank/DDBJ whole genome shotgun (WGS) entry which is preliminary data.</text>
</comment>
<name>A0A2M8WFT9_9SPHN</name>
<dbReference type="InterPro" id="IPR019554">
    <property type="entry name" value="Soluble_ligand-bd"/>
</dbReference>
<dbReference type="Pfam" id="PF10531">
    <property type="entry name" value="SLBB"/>
    <property type="match status" value="1"/>
</dbReference>
<evidence type="ECO:0000313" key="2">
    <source>
        <dbReference type="Proteomes" id="UP000287746"/>
    </source>
</evidence>
<organism evidence="1 2">
    <name type="scientific">Sphingomonas koreensis</name>
    <dbReference type="NCBI Taxonomy" id="93064"/>
    <lineage>
        <taxon>Bacteria</taxon>
        <taxon>Pseudomonadati</taxon>
        <taxon>Pseudomonadota</taxon>
        <taxon>Alphaproteobacteria</taxon>
        <taxon>Sphingomonadales</taxon>
        <taxon>Sphingomonadaceae</taxon>
        <taxon>Sphingomonas</taxon>
    </lineage>
</organism>
<dbReference type="Pfam" id="PF02563">
    <property type="entry name" value="Poly_export"/>
    <property type="match status" value="1"/>
</dbReference>
<reference evidence="1 2" key="1">
    <citation type="submission" date="2018-07" db="EMBL/GenBank/DDBJ databases">
        <title>Genomic and Epidemiologic Investigation of an Indolent Hospital Outbreak.</title>
        <authorList>
            <person name="Johnson R.C."/>
            <person name="Deming C."/>
            <person name="Conlan S."/>
            <person name="Zellmer C.J."/>
            <person name="Michelin A.V."/>
            <person name="Lee-Lin S."/>
            <person name="Thomas P.J."/>
            <person name="Park M."/>
            <person name="Weingarten R.A."/>
            <person name="Less J."/>
            <person name="Dekker J.P."/>
            <person name="Frank K.M."/>
            <person name="Musser K.A."/>
            <person name="Mcquiston J.R."/>
            <person name="Henderson D.K."/>
            <person name="Lau A.F."/>
            <person name="Palmore T.N."/>
            <person name="Segre J.A."/>
        </authorList>
    </citation>
    <scope>NUCLEOTIDE SEQUENCE [LARGE SCALE GENOMIC DNA]</scope>
    <source>
        <strain evidence="1 2">SK-CDC1_0717</strain>
    </source>
</reference>
<accession>A0A2M8WFT9</accession>
<dbReference type="PANTHER" id="PTHR33619">
    <property type="entry name" value="POLYSACCHARIDE EXPORT PROTEIN GFCE-RELATED"/>
    <property type="match status" value="1"/>
</dbReference>
<proteinExistence type="predicted"/>
<dbReference type="InterPro" id="IPR049712">
    <property type="entry name" value="Poly_export"/>
</dbReference>